<dbReference type="InterPro" id="IPR050079">
    <property type="entry name" value="DEAD_box_RNA_helicase"/>
</dbReference>
<dbReference type="RefSeq" id="WP_274265996.1">
    <property type="nucleotide sequence ID" value="NZ_CP117880.1"/>
</dbReference>
<dbReference type="InterPro" id="IPR014001">
    <property type="entry name" value="Helicase_ATP-bd"/>
</dbReference>
<dbReference type="SMART" id="SM00490">
    <property type="entry name" value="HELICc"/>
    <property type="match status" value="1"/>
</dbReference>
<dbReference type="CDD" id="cd00268">
    <property type="entry name" value="DEADc"/>
    <property type="match status" value="1"/>
</dbReference>
<dbReference type="InterPro" id="IPR011545">
    <property type="entry name" value="DEAD/DEAH_box_helicase_dom"/>
</dbReference>
<dbReference type="CDD" id="cd18787">
    <property type="entry name" value="SF2_C_DEAD"/>
    <property type="match status" value="1"/>
</dbReference>
<comment type="similarity">
    <text evidence="5">Belongs to the DEAD box helicase family.</text>
</comment>
<feature type="domain" description="DEAD-box RNA helicase Q" evidence="9">
    <location>
        <begin position="1"/>
        <end position="29"/>
    </location>
</feature>
<dbReference type="SMART" id="SM00487">
    <property type="entry name" value="DEXDc"/>
    <property type="match status" value="1"/>
</dbReference>
<evidence type="ECO:0000256" key="4">
    <source>
        <dbReference type="ARBA" id="ARBA00022840"/>
    </source>
</evidence>
<evidence type="ECO:0000259" key="8">
    <source>
        <dbReference type="PROSITE" id="PS51194"/>
    </source>
</evidence>
<keyword evidence="11" id="KW-1185">Reference proteome</keyword>
<keyword evidence="3 10" id="KW-0347">Helicase</keyword>
<keyword evidence="4" id="KW-0067">ATP-binding</keyword>
<dbReference type="SUPFAM" id="SSF52540">
    <property type="entry name" value="P-loop containing nucleoside triphosphate hydrolases"/>
    <property type="match status" value="1"/>
</dbReference>
<dbReference type="InterPro" id="IPR044742">
    <property type="entry name" value="DEAD/DEAH_RhlB"/>
</dbReference>
<evidence type="ECO:0000256" key="2">
    <source>
        <dbReference type="ARBA" id="ARBA00022801"/>
    </source>
</evidence>
<dbReference type="InterPro" id="IPR014014">
    <property type="entry name" value="RNA_helicase_DEAD_Q_motif"/>
</dbReference>
<dbReference type="EMBL" id="CP117880">
    <property type="protein sequence ID" value="WDF67266.1"/>
    <property type="molecule type" value="Genomic_DNA"/>
</dbReference>
<dbReference type="PROSITE" id="PS51195">
    <property type="entry name" value="Q_MOTIF"/>
    <property type="match status" value="1"/>
</dbReference>
<evidence type="ECO:0000259" key="9">
    <source>
        <dbReference type="PROSITE" id="PS51195"/>
    </source>
</evidence>
<dbReference type="Pfam" id="PF00271">
    <property type="entry name" value="Helicase_C"/>
    <property type="match status" value="1"/>
</dbReference>
<evidence type="ECO:0000256" key="3">
    <source>
        <dbReference type="ARBA" id="ARBA00022806"/>
    </source>
</evidence>
<proteinExistence type="inferred from homology"/>
<dbReference type="PROSITE" id="PS51192">
    <property type="entry name" value="HELICASE_ATP_BIND_1"/>
    <property type="match status" value="1"/>
</dbReference>
<dbReference type="PANTHER" id="PTHR47959:SF13">
    <property type="entry name" value="ATP-DEPENDENT RNA HELICASE RHLE"/>
    <property type="match status" value="1"/>
</dbReference>
<gene>
    <name evidence="10" type="ORF">PQ465_13230</name>
</gene>
<keyword evidence="2" id="KW-0378">Hydrolase</keyword>
<organism evidence="10 11">
    <name type="scientific">Sphingobacterium oryzagri</name>
    <dbReference type="NCBI Taxonomy" id="3025669"/>
    <lineage>
        <taxon>Bacteria</taxon>
        <taxon>Pseudomonadati</taxon>
        <taxon>Bacteroidota</taxon>
        <taxon>Sphingobacteriia</taxon>
        <taxon>Sphingobacteriales</taxon>
        <taxon>Sphingobacteriaceae</taxon>
        <taxon>Sphingobacterium</taxon>
    </lineage>
</organism>
<dbReference type="PANTHER" id="PTHR47959">
    <property type="entry name" value="ATP-DEPENDENT RNA HELICASE RHLE-RELATED"/>
    <property type="match status" value="1"/>
</dbReference>
<evidence type="ECO:0000313" key="11">
    <source>
        <dbReference type="Proteomes" id="UP001221558"/>
    </source>
</evidence>
<feature type="short sequence motif" description="Q motif" evidence="6">
    <location>
        <begin position="1"/>
        <end position="29"/>
    </location>
</feature>
<evidence type="ECO:0000256" key="1">
    <source>
        <dbReference type="ARBA" id="ARBA00022741"/>
    </source>
</evidence>
<dbReference type="Pfam" id="PF00270">
    <property type="entry name" value="DEAD"/>
    <property type="match status" value="1"/>
</dbReference>
<protein>
    <submittedName>
        <fullName evidence="10">DEAD/DEAH box helicase</fullName>
    </submittedName>
</protein>
<dbReference type="Gene3D" id="3.40.50.300">
    <property type="entry name" value="P-loop containing nucleotide triphosphate hydrolases"/>
    <property type="match status" value="2"/>
</dbReference>
<dbReference type="InterPro" id="IPR027417">
    <property type="entry name" value="P-loop_NTPase"/>
</dbReference>
<name>A0ABY7WC74_9SPHI</name>
<evidence type="ECO:0000259" key="7">
    <source>
        <dbReference type="PROSITE" id="PS51192"/>
    </source>
</evidence>
<keyword evidence="1" id="KW-0547">Nucleotide-binding</keyword>
<evidence type="ECO:0000313" key="10">
    <source>
        <dbReference type="EMBL" id="WDF67266.1"/>
    </source>
</evidence>
<accession>A0ABY7WC74</accession>
<dbReference type="PROSITE" id="PS51194">
    <property type="entry name" value="HELICASE_CTER"/>
    <property type="match status" value="1"/>
</dbReference>
<reference evidence="10 11" key="1">
    <citation type="submission" date="2023-02" db="EMBL/GenBank/DDBJ databases">
        <title>Genome sequence of Sphingobacterium sp. KACC 22765.</title>
        <authorList>
            <person name="Kim S."/>
            <person name="Heo J."/>
            <person name="Kwon S.-W."/>
        </authorList>
    </citation>
    <scope>NUCLEOTIDE SEQUENCE [LARGE SCALE GENOMIC DNA]</scope>
    <source>
        <strain evidence="10 11">KACC 22765</strain>
    </source>
</reference>
<sequence length="378" mass="41533">MTFQELNIIPPIQKAIAEMGYTRPSPIQEKAIPVVLANSDLIGCAQTGTGKTAAFAIPSLQRIAAQKPKTVGAPRVLVLTPTRELAIQIDENFALYGKYLPLKHTLVFGGVSANMQISSLKKGTDVIIATPGRLLDLARQKQINLSGIEILVLDEADTMLDMGFINDIKKILTFLPEKRQTLFFSATMPPPIRKFATSILRETVEINVNPVSSTAALIEQSVYHVEKPLKPKFLVHLLRKESIKQTLVFTRTKHGADRLTKMLKKQGFEALAIHGNKSQGARQKALSEFKKGQIQILVATDIAARGIDIDELPHVINYELPEVSETYVHRIGRTGRAGKTGIAVSLCSSEERKNLDGIQKLTGNKILVEKLSKIGFSA</sequence>
<evidence type="ECO:0000256" key="6">
    <source>
        <dbReference type="PROSITE-ProRule" id="PRU00552"/>
    </source>
</evidence>
<dbReference type="Proteomes" id="UP001221558">
    <property type="component" value="Chromosome"/>
</dbReference>
<dbReference type="GO" id="GO:0004386">
    <property type="term" value="F:helicase activity"/>
    <property type="evidence" value="ECO:0007669"/>
    <property type="project" value="UniProtKB-KW"/>
</dbReference>
<evidence type="ECO:0000256" key="5">
    <source>
        <dbReference type="ARBA" id="ARBA00038437"/>
    </source>
</evidence>
<feature type="domain" description="Helicase ATP-binding" evidence="7">
    <location>
        <begin position="32"/>
        <end position="206"/>
    </location>
</feature>
<feature type="domain" description="Helicase C-terminal" evidence="8">
    <location>
        <begin position="217"/>
        <end position="378"/>
    </location>
</feature>
<dbReference type="InterPro" id="IPR001650">
    <property type="entry name" value="Helicase_C-like"/>
</dbReference>